<proteinExistence type="predicted"/>
<accession>A0A4U1G1M0</accession>
<sequence length="911" mass="100269">MKTLLTVTLSGITALLLFLFGQSDTPEKGKKNHLATSSDKFEKLMIDTPDQSRFVKVNLMHGQFTEPTEMAILPNLDILVAQRRGEIKIYKNQSKTLKEALKLDVYFKTNTPNVNAEEGLLGLAVDPNFATNQYVFAFYSPIKTSVNRLSRFKLVNDKINPSSEKVILEFYAQREICCHTGGSIAFGPDGLLYVSTGDNSTPFDVPKQEFVNKGYAPLDNRPGLHQYDARRSAGNTNDLRGKILRIKVKSDGTYSIPDGNLFPKGDPKSKPEIYVMGNRNPYRISVDQQTGFLYWGEVGPDASGDNEQRGPRGYDEINQARKAGFFGWPLFIGDNYPYRAYDYTNGKSAEPFNPSEPINNSPNNTGLSQLPSAQPAYIWYPYGESKEFPQVGSGGRTAMAGPVYHTKPGINPYPAYYNGKLLIYEWVRGWVKAVSMSPEGNYLSMEPFMSNIKLAAPIDMELGPDGKLYILEYGKGWFTKNPDAGIVRIDYLKGNRPPQIKNMEIKKISGLLPYKLEATVDVKDPDGDALTYIWNLGKGIKKTTTGPILTHTFTKIGEYPINVKIIDKSGASSTSNTIAVFAGNEHPNVEINLLGNKSFYFPSKPISYKVLVSDKGATVNKSRVYISNTYTVGLDLAGAQLGHQQAAQTLVGKSLMLKSDCSTCHKVNEVSIGPSFTKISTKYQKNNKATAYLASKVIKGSSGVWGEIPMPAHTAMKEAEVTQIAEWIMSLAAKANNTPSLPMEGKIVPPATINANKPVFALKASYADIGAAGLKSLSTTKVVNLSSNVIEAKDIKDLSQFGRKDLSGTEELIFPQDAGWIRLKKIDLTDIAAFSLSTKDMGGNVDYDIEIRLNDKNGQLLGKTNLSANTNIPITAVNGNDFHDVFILFKANKKDVKSRPLLQNIKVTTLL</sequence>
<comment type="caution">
    <text evidence="9">The sequence shown here is derived from an EMBL/GenBank/DDBJ whole genome shotgun (WGS) entry which is preliminary data.</text>
</comment>
<protein>
    <submittedName>
        <fullName evidence="9">PKD domain-containing protein</fullName>
    </submittedName>
</protein>
<evidence type="ECO:0000256" key="5">
    <source>
        <dbReference type="ARBA" id="ARBA00023004"/>
    </source>
</evidence>
<feature type="domain" description="PKD" evidence="7">
    <location>
        <begin position="527"/>
        <end position="580"/>
    </location>
</feature>
<dbReference type="PROSITE" id="PS51007">
    <property type="entry name" value="CYTC"/>
    <property type="match status" value="1"/>
</dbReference>
<feature type="binding site" description="covalent" evidence="6">
    <location>
        <position position="710"/>
    </location>
    <ligand>
        <name>heme c</name>
        <dbReference type="ChEBI" id="CHEBI:61717"/>
    </ligand>
</feature>
<dbReference type="EMBL" id="SWDX01000013">
    <property type="protein sequence ID" value="TKC56153.1"/>
    <property type="molecule type" value="Genomic_DNA"/>
</dbReference>
<dbReference type="RefSeq" id="WP_136881991.1">
    <property type="nucleotide sequence ID" value="NZ_SWDX01000013.1"/>
</dbReference>
<evidence type="ECO:0000313" key="10">
    <source>
        <dbReference type="Proteomes" id="UP000309594"/>
    </source>
</evidence>
<evidence type="ECO:0000256" key="3">
    <source>
        <dbReference type="ARBA" id="ARBA00022723"/>
    </source>
</evidence>
<dbReference type="InterPro" id="IPR002324">
    <property type="entry name" value="Cyt_c_ID"/>
</dbReference>
<dbReference type="Pfam" id="PF00034">
    <property type="entry name" value="Cytochrom_C"/>
    <property type="match status" value="1"/>
</dbReference>
<dbReference type="PANTHER" id="PTHR19328">
    <property type="entry name" value="HEDGEHOG-INTERACTING PROTEIN"/>
    <property type="match status" value="1"/>
</dbReference>
<dbReference type="PANTHER" id="PTHR19328:SF75">
    <property type="entry name" value="ALDOSE SUGAR DEHYDROGENASE YLII"/>
    <property type="match status" value="1"/>
</dbReference>
<evidence type="ECO:0000259" key="7">
    <source>
        <dbReference type="PROSITE" id="PS50093"/>
    </source>
</evidence>
<keyword evidence="3 6" id="KW-0479">Metal-binding</keyword>
<dbReference type="InterPro" id="IPR011041">
    <property type="entry name" value="Quinoprot_gluc/sorb_DH_b-prop"/>
</dbReference>
<dbReference type="PROSITE" id="PS50093">
    <property type="entry name" value="PKD"/>
    <property type="match status" value="1"/>
</dbReference>
<feature type="binding site" description="covalent" evidence="6">
    <location>
        <position position="665"/>
    </location>
    <ligand>
        <name>heme c</name>
        <dbReference type="ChEBI" id="CHEBI:61717"/>
    </ligand>
</feature>
<dbReference type="GO" id="GO:0020037">
    <property type="term" value="F:heme binding"/>
    <property type="evidence" value="ECO:0007669"/>
    <property type="project" value="InterPro"/>
</dbReference>
<feature type="binding site" description="covalent" evidence="6">
    <location>
        <position position="661"/>
    </location>
    <ligand>
        <name>heme c</name>
        <dbReference type="ChEBI" id="CHEBI:61717"/>
    </ligand>
</feature>
<dbReference type="SUPFAM" id="SSF50952">
    <property type="entry name" value="Soluble quinoprotein glucose dehydrogenase"/>
    <property type="match status" value="1"/>
</dbReference>
<dbReference type="SMART" id="SM00089">
    <property type="entry name" value="PKD"/>
    <property type="match status" value="1"/>
</dbReference>
<feature type="domain" description="Cytochrome c" evidence="8">
    <location>
        <begin position="647"/>
        <end position="732"/>
    </location>
</feature>
<organism evidence="9 10">
    <name type="scientific">Pedobacter hiemivivus</name>
    <dbReference type="NCBI Taxonomy" id="2530454"/>
    <lineage>
        <taxon>Bacteria</taxon>
        <taxon>Pseudomonadati</taxon>
        <taxon>Bacteroidota</taxon>
        <taxon>Sphingobacteriia</taxon>
        <taxon>Sphingobacteriales</taxon>
        <taxon>Sphingobacteriaceae</taxon>
        <taxon>Pedobacter</taxon>
    </lineage>
</organism>
<dbReference type="AlphaFoldDB" id="A0A4U1G1M0"/>
<dbReference type="InterPro" id="IPR009056">
    <property type="entry name" value="Cyt_c-like_dom"/>
</dbReference>
<keyword evidence="5 6" id="KW-0408">Iron</keyword>
<dbReference type="GO" id="GO:0009055">
    <property type="term" value="F:electron transfer activity"/>
    <property type="evidence" value="ECO:0007669"/>
    <property type="project" value="InterPro"/>
</dbReference>
<comment type="PTM">
    <text evidence="6">Binds 1 heme c group covalently per subunit.</text>
</comment>
<dbReference type="GO" id="GO:0005506">
    <property type="term" value="F:iron ion binding"/>
    <property type="evidence" value="ECO:0007669"/>
    <property type="project" value="InterPro"/>
</dbReference>
<dbReference type="Proteomes" id="UP000309594">
    <property type="component" value="Unassembled WGS sequence"/>
</dbReference>
<dbReference type="PRINTS" id="PR00606">
    <property type="entry name" value="CYTCHROMECID"/>
</dbReference>
<dbReference type="InterPro" id="IPR012938">
    <property type="entry name" value="Glc/Sorbosone_DH"/>
</dbReference>
<dbReference type="Pfam" id="PF07995">
    <property type="entry name" value="GSDH"/>
    <property type="match status" value="1"/>
</dbReference>
<dbReference type="InterPro" id="IPR011042">
    <property type="entry name" value="6-blade_b-propeller_TolB-like"/>
</dbReference>
<dbReference type="Gene3D" id="2.60.40.10">
    <property type="entry name" value="Immunoglobulins"/>
    <property type="match status" value="1"/>
</dbReference>
<keyword evidence="2 6" id="KW-0349">Heme</keyword>
<dbReference type="SUPFAM" id="SSF49299">
    <property type="entry name" value="PKD domain"/>
    <property type="match status" value="1"/>
</dbReference>
<dbReference type="SUPFAM" id="SSF46626">
    <property type="entry name" value="Cytochrome c"/>
    <property type="match status" value="1"/>
</dbReference>
<dbReference type="InterPro" id="IPR036909">
    <property type="entry name" value="Cyt_c-like_dom_sf"/>
</dbReference>
<dbReference type="Gene3D" id="1.10.760.10">
    <property type="entry name" value="Cytochrome c-like domain"/>
    <property type="match status" value="1"/>
</dbReference>
<dbReference type="InterPro" id="IPR013783">
    <property type="entry name" value="Ig-like_fold"/>
</dbReference>
<evidence type="ECO:0000256" key="1">
    <source>
        <dbReference type="ARBA" id="ARBA00022448"/>
    </source>
</evidence>
<reference evidence="9 10" key="1">
    <citation type="submission" date="2019-04" db="EMBL/GenBank/DDBJ databases">
        <title>Pedobacter sp. RP-1-16 sp. nov., isolated from Arctic soil.</title>
        <authorList>
            <person name="Dahal R.H."/>
            <person name="Kim D.-U."/>
        </authorList>
    </citation>
    <scope>NUCLEOTIDE SEQUENCE [LARGE SCALE GENOMIC DNA]</scope>
    <source>
        <strain evidence="9 10">RP-1-16</strain>
    </source>
</reference>
<evidence type="ECO:0000256" key="6">
    <source>
        <dbReference type="PIRSR" id="PIRSR602324-1"/>
    </source>
</evidence>
<evidence type="ECO:0000256" key="4">
    <source>
        <dbReference type="ARBA" id="ARBA00022982"/>
    </source>
</evidence>
<name>A0A4U1G1M0_9SPHI</name>
<dbReference type="InterPro" id="IPR022409">
    <property type="entry name" value="PKD/Chitinase_dom"/>
</dbReference>
<evidence type="ECO:0000313" key="9">
    <source>
        <dbReference type="EMBL" id="TKC56153.1"/>
    </source>
</evidence>
<evidence type="ECO:0000256" key="2">
    <source>
        <dbReference type="ARBA" id="ARBA00022617"/>
    </source>
</evidence>
<dbReference type="Pfam" id="PF00801">
    <property type="entry name" value="PKD"/>
    <property type="match status" value="1"/>
</dbReference>
<dbReference type="Gene3D" id="2.120.10.30">
    <property type="entry name" value="TolB, C-terminal domain"/>
    <property type="match status" value="1"/>
</dbReference>
<keyword evidence="1" id="KW-0813">Transport</keyword>
<gene>
    <name evidence="9" type="ORF">FBD94_23155</name>
</gene>
<keyword evidence="4" id="KW-0249">Electron transport</keyword>
<dbReference type="InterPro" id="IPR035986">
    <property type="entry name" value="PKD_dom_sf"/>
</dbReference>
<dbReference type="CDD" id="cd00146">
    <property type="entry name" value="PKD"/>
    <property type="match status" value="1"/>
</dbReference>
<evidence type="ECO:0000259" key="8">
    <source>
        <dbReference type="PROSITE" id="PS51007"/>
    </source>
</evidence>
<dbReference type="CDD" id="cd04084">
    <property type="entry name" value="CBM6_xylanase-like"/>
    <property type="match status" value="1"/>
</dbReference>
<dbReference type="InterPro" id="IPR000601">
    <property type="entry name" value="PKD_dom"/>
</dbReference>